<reference evidence="1 2" key="1">
    <citation type="journal article" date="2016" name="PLoS ONE">
        <title>Complete Genome Sequence and Comparative Genomics of a Novel Myxobacterium Myxococcus hansupus.</title>
        <authorList>
            <person name="Sharma G."/>
            <person name="Narwani T."/>
            <person name="Subramanian S."/>
        </authorList>
    </citation>
    <scope>NUCLEOTIDE SEQUENCE [LARGE SCALE GENOMIC DNA]</scope>
    <source>
        <strain evidence="2">mixupus</strain>
    </source>
</reference>
<sequence length="507" mass="56374">MALLGWLLALLSGCTSTRALCPLEGGRPWVEVRSPHFSVRTNLDTPTAEAAAQELEMLRQGLLQAWGGNFDPPGTVDIILLHNRSALEEFTNIRIEGFSTRTEDGPLLVLAGHAYALTEATADVTTQAHELTHYLSELALVRQPRWLSEGLAGYLETIALRPERREVILGRLHDAFYTQVSRHGWRTLDELWEWERKGMLSTAESRQYYASSWLWVHFFITRHSTRFEAFQKRLMRGEHPRQAFDAAFQGAKDLSGELNGYVRHHGHVNYRTTTAPLSPVKCLLTTRPLRAAEVHALRAQLFLMTPGAAPMEARLPHMEREMAEATREEPGNVDVMLLRLRSTEDPFRRLALARELLAMHPVSGHAWMALAQALDAAGYTSEEQEAARRRAVELLPDSVSAQNGLAGYYARTAQPEKGLAAAQRALTLAPGNASVLDTWSTILFQLGRCPEALEAQHLAVDMLHEGTPQRLRRTVNDTLARYQAVCGETSPAGGEHLPMAAPASQAP</sequence>
<dbReference type="Gene3D" id="1.25.40.10">
    <property type="entry name" value="Tetratricopeptide repeat domain"/>
    <property type="match status" value="1"/>
</dbReference>
<organism evidence="1 2">
    <name type="scientific">Pseudomyxococcus hansupus</name>
    <dbReference type="NCBI Taxonomy" id="1297742"/>
    <lineage>
        <taxon>Bacteria</taxon>
        <taxon>Pseudomonadati</taxon>
        <taxon>Myxococcota</taxon>
        <taxon>Myxococcia</taxon>
        <taxon>Myxococcales</taxon>
        <taxon>Cystobacterineae</taxon>
        <taxon>Myxococcaceae</taxon>
        <taxon>Pseudomyxococcus</taxon>
    </lineage>
</organism>
<gene>
    <name evidence="1" type="ORF">A176_004570</name>
</gene>
<protein>
    <submittedName>
        <fullName evidence="1">TPR domain protein</fullName>
    </submittedName>
</protein>
<proteinExistence type="predicted"/>
<evidence type="ECO:0000313" key="2">
    <source>
        <dbReference type="Proteomes" id="UP000009026"/>
    </source>
</evidence>
<dbReference type="KEGG" id="mym:A176_004570"/>
<dbReference type="SUPFAM" id="SSF48452">
    <property type="entry name" value="TPR-like"/>
    <property type="match status" value="1"/>
</dbReference>
<dbReference type="STRING" id="1297742.A176_004570"/>
<name>A0A0H4X1D5_9BACT</name>
<dbReference type="Proteomes" id="UP000009026">
    <property type="component" value="Chromosome"/>
</dbReference>
<dbReference type="RefSeq" id="WP_002638970.1">
    <property type="nucleotide sequence ID" value="NZ_CP012109.1"/>
</dbReference>
<dbReference type="PATRIC" id="fig|1297742.4.peg.4615"/>
<keyword evidence="2" id="KW-1185">Reference proteome</keyword>
<dbReference type="EMBL" id="CP012109">
    <property type="protein sequence ID" value="AKQ67658.1"/>
    <property type="molecule type" value="Genomic_DNA"/>
</dbReference>
<dbReference type="InterPro" id="IPR011990">
    <property type="entry name" value="TPR-like_helical_dom_sf"/>
</dbReference>
<evidence type="ECO:0000313" key="1">
    <source>
        <dbReference type="EMBL" id="AKQ67658.1"/>
    </source>
</evidence>
<dbReference type="eggNOG" id="COG4235">
    <property type="taxonomic scope" value="Bacteria"/>
</dbReference>
<dbReference type="AlphaFoldDB" id="A0A0H4X1D5"/>
<accession>A0A0H4X1D5</accession>